<dbReference type="EMBL" id="JAGKQM010000013">
    <property type="protein sequence ID" value="KAH0894586.1"/>
    <property type="molecule type" value="Genomic_DNA"/>
</dbReference>
<proteinExistence type="predicted"/>
<evidence type="ECO:0000313" key="1">
    <source>
        <dbReference type="EMBL" id="KAH0894586.1"/>
    </source>
</evidence>
<comment type="caution">
    <text evidence="1">The sequence shown here is derived from an EMBL/GenBank/DDBJ whole genome shotgun (WGS) entry which is preliminary data.</text>
</comment>
<reference evidence="1 2" key="1">
    <citation type="submission" date="2021-05" db="EMBL/GenBank/DDBJ databases">
        <title>Genome Assembly of Synthetic Allotetraploid Brassica napus Reveals Homoeologous Exchanges between Subgenomes.</title>
        <authorList>
            <person name="Davis J.T."/>
        </authorList>
    </citation>
    <scope>NUCLEOTIDE SEQUENCE [LARGE SCALE GENOMIC DNA]</scope>
    <source>
        <strain evidence="2">cv. Da-Ae</strain>
        <tissue evidence="1">Seedling</tissue>
    </source>
</reference>
<accession>A0ABQ8APW4</accession>
<organism evidence="1 2">
    <name type="scientific">Brassica napus</name>
    <name type="common">Rape</name>
    <dbReference type="NCBI Taxonomy" id="3708"/>
    <lineage>
        <taxon>Eukaryota</taxon>
        <taxon>Viridiplantae</taxon>
        <taxon>Streptophyta</taxon>
        <taxon>Embryophyta</taxon>
        <taxon>Tracheophyta</taxon>
        <taxon>Spermatophyta</taxon>
        <taxon>Magnoliopsida</taxon>
        <taxon>eudicotyledons</taxon>
        <taxon>Gunneridae</taxon>
        <taxon>Pentapetalae</taxon>
        <taxon>rosids</taxon>
        <taxon>malvids</taxon>
        <taxon>Brassicales</taxon>
        <taxon>Brassicaceae</taxon>
        <taxon>Brassiceae</taxon>
        <taxon>Brassica</taxon>
    </lineage>
</organism>
<name>A0ABQ8APW4_BRANA</name>
<keyword evidence="2" id="KW-1185">Reference proteome</keyword>
<protein>
    <submittedName>
        <fullName evidence="1">Uncharacterized protein</fullName>
    </submittedName>
</protein>
<evidence type="ECO:0000313" key="2">
    <source>
        <dbReference type="Proteomes" id="UP000824890"/>
    </source>
</evidence>
<sequence length="75" mass="8650">MLFGWKKTKTKFMAWRKTTTVKRRSCGEGGAEAEVEALKRRWRRGRLVSVKLSVGFTYSPPSQLSTGFNCKPNFY</sequence>
<gene>
    <name evidence="1" type="ORF">HID58_057015</name>
</gene>
<dbReference type="Proteomes" id="UP000824890">
    <property type="component" value="Unassembled WGS sequence"/>
</dbReference>